<feature type="compositionally biased region" description="Basic residues" evidence="2">
    <location>
        <begin position="271"/>
        <end position="299"/>
    </location>
</feature>
<dbReference type="OrthoDB" id="2159131at2759"/>
<feature type="region of interest" description="Disordered" evidence="2">
    <location>
        <begin position="124"/>
        <end position="145"/>
    </location>
</feature>
<keyword evidence="5" id="KW-0675">Receptor</keyword>
<dbReference type="PANTHER" id="PTHR22093:SF0">
    <property type="entry name" value="LEUKOCYTE RECEPTOR CLUSTER MEMBER 1"/>
    <property type="match status" value="1"/>
</dbReference>
<dbReference type="InterPro" id="IPR039875">
    <property type="entry name" value="LENG1-like"/>
</dbReference>
<feature type="compositionally biased region" description="Polar residues" evidence="2">
    <location>
        <begin position="203"/>
        <end position="216"/>
    </location>
</feature>
<proteinExistence type="predicted"/>
<reference evidence="5" key="1">
    <citation type="submission" date="2025-08" db="UniProtKB">
        <authorList>
            <consortium name="RefSeq"/>
        </authorList>
    </citation>
    <scope>IDENTIFICATION</scope>
    <source>
        <tissue evidence="5">Whole sample</tissue>
    </source>
</reference>
<feature type="compositionally biased region" description="Basic and acidic residues" evidence="2">
    <location>
        <begin position="257"/>
        <end position="270"/>
    </location>
</feature>
<feature type="compositionally biased region" description="Basic and acidic residues" evidence="2">
    <location>
        <begin position="306"/>
        <end position="320"/>
    </location>
</feature>
<dbReference type="KEGG" id="cvn:111134161"/>
<accession>A0A8B8EF30</accession>
<feature type="region of interest" description="Disordered" evidence="2">
    <location>
        <begin position="201"/>
        <end position="366"/>
    </location>
</feature>
<dbReference type="RefSeq" id="XP_022338705.1">
    <property type="nucleotide sequence ID" value="XM_022482997.1"/>
</dbReference>
<keyword evidence="4" id="KW-1185">Reference proteome</keyword>
<evidence type="ECO:0000313" key="5">
    <source>
        <dbReference type="RefSeq" id="XP_022338705.1"/>
    </source>
</evidence>
<dbReference type="Pfam" id="PF10197">
    <property type="entry name" value="Cir_N"/>
    <property type="match status" value="1"/>
</dbReference>
<dbReference type="AlphaFoldDB" id="A0A8B8EF30"/>
<name>A0A8B8EF30_CRAVI</name>
<evidence type="ECO:0000256" key="2">
    <source>
        <dbReference type="SAM" id="MobiDB-lite"/>
    </source>
</evidence>
<feature type="compositionally biased region" description="Basic and acidic residues" evidence="2">
    <location>
        <begin position="130"/>
        <end position="142"/>
    </location>
</feature>
<keyword evidence="1" id="KW-0175">Coiled coil</keyword>
<dbReference type="SMART" id="SM01083">
    <property type="entry name" value="Cir_N"/>
    <property type="match status" value="1"/>
</dbReference>
<evidence type="ECO:0000259" key="3">
    <source>
        <dbReference type="SMART" id="SM01083"/>
    </source>
</evidence>
<sequence length="366" mass="43935">MAQWFRRRRKYEKFNNGDNILIRRASFHLWLRSERKNPKPILFICSLRCSLYIHRVRHSTKNFKMNILHHKSWHVRNKNNIERVRRDEEKAALEEKEKQRKIALAEQEARTEYLRLKSRKRIEDAGESSKQLDEGKTEEHGESAVSTYGAGALSDDIYSGKHINFFKETDGVVVSDKKNTEHEAEKKKEQEEWEKKVGILTYLGQSSNETSASWYNQRKRKHDDVEEEEDYEKKKRKEKNRKLQDHLDPIRQMTSYLDKKKKESKNEGEKHKKHKKKKHKEEKEKSKSKHKSSSSKGKPKVSIEQLRAERLKREREERQRTVQVLAKHRGEKVEPEPEEPSERERQYNSQFNPEFARKSKGKYRDK</sequence>
<feature type="compositionally biased region" description="Basic and acidic residues" evidence="2">
    <location>
        <begin position="331"/>
        <end position="346"/>
    </location>
</feature>
<gene>
    <name evidence="5" type="primary">LOC111134161</name>
</gene>
<feature type="domain" description="CBF1-interacting co-repressor CIR N-terminal" evidence="3">
    <location>
        <begin position="72"/>
        <end position="108"/>
    </location>
</feature>
<organism evidence="4 5">
    <name type="scientific">Crassostrea virginica</name>
    <name type="common">Eastern oyster</name>
    <dbReference type="NCBI Taxonomy" id="6565"/>
    <lineage>
        <taxon>Eukaryota</taxon>
        <taxon>Metazoa</taxon>
        <taxon>Spiralia</taxon>
        <taxon>Lophotrochozoa</taxon>
        <taxon>Mollusca</taxon>
        <taxon>Bivalvia</taxon>
        <taxon>Autobranchia</taxon>
        <taxon>Pteriomorphia</taxon>
        <taxon>Ostreida</taxon>
        <taxon>Ostreoidea</taxon>
        <taxon>Ostreidae</taxon>
        <taxon>Crassostrea</taxon>
    </lineage>
</organism>
<dbReference type="InterPro" id="IPR019339">
    <property type="entry name" value="CIR_N_dom"/>
</dbReference>
<dbReference type="PANTHER" id="PTHR22093">
    <property type="entry name" value="LEUKOCYTE RECEPTOR CLUSTER LRC MEMBER 1"/>
    <property type="match status" value="1"/>
</dbReference>
<dbReference type="GeneID" id="111134161"/>
<feature type="coiled-coil region" evidence="1">
    <location>
        <begin position="79"/>
        <end position="110"/>
    </location>
</feature>
<evidence type="ECO:0000313" key="4">
    <source>
        <dbReference type="Proteomes" id="UP000694844"/>
    </source>
</evidence>
<dbReference type="Proteomes" id="UP000694844">
    <property type="component" value="Chromosome 5"/>
</dbReference>
<protein>
    <submittedName>
        <fullName evidence="5">Leukocyte receptor cluster member 1 homolog</fullName>
    </submittedName>
</protein>
<evidence type="ECO:0000256" key="1">
    <source>
        <dbReference type="SAM" id="Coils"/>
    </source>
</evidence>